<dbReference type="EMBL" id="FNVT01000011">
    <property type="protein sequence ID" value="SEG97945.1"/>
    <property type="molecule type" value="Genomic_DNA"/>
</dbReference>
<keyword evidence="1" id="KW-1133">Transmembrane helix</keyword>
<dbReference type="InterPro" id="IPR005182">
    <property type="entry name" value="YdbS-like_PH"/>
</dbReference>
<organism evidence="3 4">
    <name type="scientific">Nonomuraea solani</name>
    <dbReference type="NCBI Taxonomy" id="1144553"/>
    <lineage>
        <taxon>Bacteria</taxon>
        <taxon>Bacillati</taxon>
        <taxon>Actinomycetota</taxon>
        <taxon>Actinomycetes</taxon>
        <taxon>Streptosporangiales</taxon>
        <taxon>Streptosporangiaceae</taxon>
        <taxon>Nonomuraea</taxon>
    </lineage>
</organism>
<evidence type="ECO:0000259" key="2">
    <source>
        <dbReference type="Pfam" id="PF03703"/>
    </source>
</evidence>
<dbReference type="PANTHER" id="PTHR34473:SF2">
    <property type="entry name" value="UPF0699 TRANSMEMBRANE PROTEIN YDBT"/>
    <property type="match status" value="1"/>
</dbReference>
<dbReference type="AlphaFoldDB" id="A0A1H6EM30"/>
<accession>A0A1H6EM30</accession>
<feature type="transmembrane region" description="Helical" evidence="1">
    <location>
        <begin position="21"/>
        <end position="54"/>
    </location>
</feature>
<evidence type="ECO:0000313" key="3">
    <source>
        <dbReference type="EMBL" id="SEG97945.1"/>
    </source>
</evidence>
<dbReference type="Pfam" id="PF03703">
    <property type="entry name" value="bPH_2"/>
    <property type="match status" value="1"/>
</dbReference>
<keyword evidence="1" id="KW-0812">Transmembrane</keyword>
<dbReference type="PANTHER" id="PTHR34473">
    <property type="entry name" value="UPF0699 TRANSMEMBRANE PROTEIN YDBS"/>
    <property type="match status" value="1"/>
</dbReference>
<gene>
    <name evidence="3" type="ORF">SAMN05444920_111121</name>
</gene>
<sequence length="251" mass="27191">MSNLRLRPPLHRVDPRARRWWTLQALVSLSGPALLTALTLLVLSLLFFPGALFWLGPLLLVDARAWITLGAVAAGFAVVSLMGLGRWLTTRYRVAGDQVELRSGILVRRRHTVPLSRIRSVDLTATLVHRVLGLSVVRIGTADHKEVRLEALARDAAAALRGELLRGTPGRADGDPVPSAFDPRWVRYAPLTFWTFGSSPFGRRAGVVTLTAAVAAGEQGYSIRDLAAGEAPALAEAAAPRILTEFLSRTP</sequence>
<name>A0A1H6EM30_9ACTN</name>
<proteinExistence type="predicted"/>
<feature type="domain" description="YdbS-like PH" evidence="2">
    <location>
        <begin position="87"/>
        <end position="162"/>
    </location>
</feature>
<protein>
    <submittedName>
        <fullName evidence="3">PH domain-containing protein</fullName>
    </submittedName>
</protein>
<evidence type="ECO:0000313" key="4">
    <source>
        <dbReference type="Proteomes" id="UP000236732"/>
    </source>
</evidence>
<keyword evidence="1" id="KW-0472">Membrane</keyword>
<dbReference type="Proteomes" id="UP000236732">
    <property type="component" value="Unassembled WGS sequence"/>
</dbReference>
<reference evidence="3 4" key="1">
    <citation type="submission" date="2016-10" db="EMBL/GenBank/DDBJ databases">
        <authorList>
            <person name="de Groot N.N."/>
        </authorList>
    </citation>
    <scope>NUCLEOTIDE SEQUENCE [LARGE SCALE GENOMIC DNA]</scope>
    <source>
        <strain evidence="3 4">CGMCC 4.7037</strain>
    </source>
</reference>
<dbReference type="RefSeq" id="WP_235030537.1">
    <property type="nucleotide sequence ID" value="NZ_FNVT01000011.1"/>
</dbReference>
<feature type="transmembrane region" description="Helical" evidence="1">
    <location>
        <begin position="66"/>
        <end position="84"/>
    </location>
</feature>
<evidence type="ECO:0000256" key="1">
    <source>
        <dbReference type="SAM" id="Phobius"/>
    </source>
</evidence>
<keyword evidence="4" id="KW-1185">Reference proteome</keyword>